<feature type="transmembrane region" description="Helical" evidence="5">
    <location>
        <begin position="37"/>
        <end position="54"/>
    </location>
</feature>
<keyword evidence="4 5" id="KW-0472">Membrane</keyword>
<feature type="non-terminal residue" evidence="7">
    <location>
        <position position="197"/>
    </location>
</feature>
<dbReference type="GO" id="GO:0012505">
    <property type="term" value="C:endomembrane system"/>
    <property type="evidence" value="ECO:0007669"/>
    <property type="project" value="UniProtKB-SubCell"/>
</dbReference>
<dbReference type="EC" id="3.4.24.-" evidence="7"/>
<feature type="transmembrane region" description="Helical" evidence="5">
    <location>
        <begin position="124"/>
        <end position="143"/>
    </location>
</feature>
<dbReference type="Pfam" id="PF02163">
    <property type="entry name" value="Peptidase_M50"/>
    <property type="match status" value="1"/>
</dbReference>
<evidence type="ECO:0000259" key="6">
    <source>
        <dbReference type="Pfam" id="PF02163"/>
    </source>
</evidence>
<dbReference type="PRINTS" id="PR01000">
    <property type="entry name" value="SREBPS2PTASE"/>
</dbReference>
<reference evidence="7" key="1">
    <citation type="submission" date="2013-08" db="EMBL/GenBank/DDBJ databases">
        <authorList>
            <person name="Mendez C."/>
            <person name="Richter M."/>
            <person name="Ferrer M."/>
            <person name="Sanchez J."/>
        </authorList>
    </citation>
    <scope>NUCLEOTIDE SEQUENCE</scope>
</reference>
<keyword evidence="2 5" id="KW-0812">Transmembrane</keyword>
<evidence type="ECO:0000256" key="4">
    <source>
        <dbReference type="ARBA" id="ARBA00023136"/>
    </source>
</evidence>
<feature type="non-terminal residue" evidence="7">
    <location>
        <position position="1"/>
    </location>
</feature>
<dbReference type="InterPro" id="IPR001193">
    <property type="entry name" value="MBTPS2"/>
</dbReference>
<keyword evidence="3 5" id="KW-1133">Transmembrane helix</keyword>
<evidence type="ECO:0000256" key="5">
    <source>
        <dbReference type="SAM" id="Phobius"/>
    </source>
</evidence>
<proteinExistence type="predicted"/>
<sequence length="197" mass="21170">KKVYAVGIISNILILAFVLPFTSYALLFINISRFNLISSAEFSTTIPSISALVYNFTYPGAYYLEYVLKAIVIVTGFSGYIIALLIANAGTIVEAVIKSISVNSIAPLHSQTPGVAPVIPGIDLPLFSGVLSLAIILIIHEFSHGILARSFKVKLKSVGVLLFGVIPVGAFVEPDEREVVKLKKDKQNRIFSAGVSS</sequence>
<keyword evidence="7" id="KW-0378">Hydrolase</keyword>
<dbReference type="InterPro" id="IPR008915">
    <property type="entry name" value="Peptidase_M50"/>
</dbReference>
<dbReference type="GO" id="GO:0031293">
    <property type="term" value="P:membrane protein intracellular domain proteolysis"/>
    <property type="evidence" value="ECO:0007669"/>
    <property type="project" value="TreeGrafter"/>
</dbReference>
<reference evidence="7" key="2">
    <citation type="journal article" date="2014" name="ISME J.">
        <title>Microbial stratification in low pH oxic and suboxic macroscopic growths along an acid mine drainage.</title>
        <authorList>
            <person name="Mendez-Garcia C."/>
            <person name="Mesa V."/>
            <person name="Sprenger R.R."/>
            <person name="Richter M."/>
            <person name="Diez M.S."/>
            <person name="Solano J."/>
            <person name="Bargiela R."/>
            <person name="Golyshina O.V."/>
            <person name="Manteca A."/>
            <person name="Ramos J.L."/>
            <person name="Gallego J.R."/>
            <person name="Llorente I."/>
            <person name="Martins Dos Santos V.A."/>
            <person name="Jensen O.N."/>
            <person name="Pelaez A.I."/>
            <person name="Sanchez J."/>
            <person name="Ferrer M."/>
        </authorList>
    </citation>
    <scope>NUCLEOTIDE SEQUENCE</scope>
</reference>
<dbReference type="AlphaFoldDB" id="T0YGD5"/>
<protein>
    <submittedName>
        <fullName evidence="7">Peptidase M50</fullName>
        <ecNumber evidence="7">3.4.24.-</ecNumber>
    </submittedName>
</protein>
<feature type="transmembrane region" description="Helical" evidence="5">
    <location>
        <begin position="12"/>
        <end position="31"/>
    </location>
</feature>
<accession>T0YGD5</accession>
<gene>
    <name evidence="7" type="ORF">B1A_20172</name>
</gene>
<feature type="transmembrane region" description="Helical" evidence="5">
    <location>
        <begin position="66"/>
        <end position="87"/>
    </location>
</feature>
<dbReference type="GO" id="GO:0004222">
    <property type="term" value="F:metalloendopeptidase activity"/>
    <property type="evidence" value="ECO:0007669"/>
    <property type="project" value="InterPro"/>
</dbReference>
<comment type="caution">
    <text evidence="7">The sequence shown here is derived from an EMBL/GenBank/DDBJ whole genome shotgun (WGS) entry which is preliminary data.</text>
</comment>
<evidence type="ECO:0000256" key="1">
    <source>
        <dbReference type="ARBA" id="ARBA00004127"/>
    </source>
</evidence>
<evidence type="ECO:0000256" key="2">
    <source>
        <dbReference type="ARBA" id="ARBA00022692"/>
    </source>
</evidence>
<evidence type="ECO:0000313" key="7">
    <source>
        <dbReference type="EMBL" id="EQD30907.1"/>
    </source>
</evidence>
<feature type="domain" description="Peptidase M50" evidence="6">
    <location>
        <begin position="130"/>
        <end position="194"/>
    </location>
</feature>
<dbReference type="GO" id="GO:0016020">
    <property type="term" value="C:membrane"/>
    <property type="evidence" value="ECO:0007669"/>
    <property type="project" value="InterPro"/>
</dbReference>
<evidence type="ECO:0000256" key="3">
    <source>
        <dbReference type="ARBA" id="ARBA00022989"/>
    </source>
</evidence>
<dbReference type="EMBL" id="AUZX01014880">
    <property type="protein sequence ID" value="EQD30907.1"/>
    <property type="molecule type" value="Genomic_DNA"/>
</dbReference>
<organism evidence="7">
    <name type="scientific">mine drainage metagenome</name>
    <dbReference type="NCBI Taxonomy" id="410659"/>
    <lineage>
        <taxon>unclassified sequences</taxon>
        <taxon>metagenomes</taxon>
        <taxon>ecological metagenomes</taxon>
    </lineage>
</organism>
<name>T0YGD5_9ZZZZ</name>
<dbReference type="GO" id="GO:0005737">
    <property type="term" value="C:cytoplasm"/>
    <property type="evidence" value="ECO:0007669"/>
    <property type="project" value="TreeGrafter"/>
</dbReference>
<comment type="subcellular location">
    <subcellularLocation>
        <location evidence="1">Endomembrane system</location>
        <topology evidence="1">Multi-pass membrane protein</topology>
    </subcellularLocation>
</comment>
<feature type="transmembrane region" description="Helical" evidence="5">
    <location>
        <begin position="155"/>
        <end position="172"/>
    </location>
</feature>
<dbReference type="PANTHER" id="PTHR13325:SF3">
    <property type="entry name" value="MEMBRANE-BOUND TRANSCRIPTION FACTOR SITE-2 PROTEASE"/>
    <property type="match status" value="1"/>
</dbReference>
<dbReference type="PANTHER" id="PTHR13325">
    <property type="entry name" value="PROTEASE M50 MEMBRANE-BOUND TRANSCRIPTION FACTOR SITE 2 PROTEASE"/>
    <property type="match status" value="1"/>
</dbReference>